<proteinExistence type="predicted"/>
<gene>
    <name evidence="1" type="ORF">GKC44_15490</name>
</gene>
<reference evidence="1 2" key="1">
    <citation type="submission" date="2019-11" db="EMBL/GenBank/DDBJ databases">
        <title>Draft Genome Sequence of Plant Growth-Promoting Rhizosphere-Associated Bacteria.</title>
        <authorList>
            <person name="Vasilyev I.Y."/>
            <person name="Radchenko V."/>
            <person name="Ilnitskaya E.V."/>
        </authorList>
    </citation>
    <scope>NUCLEOTIDE SEQUENCE [LARGE SCALE GENOMIC DNA]</scope>
    <source>
        <strain evidence="1 2">VRA_07sq_f</strain>
    </source>
</reference>
<dbReference type="Proteomes" id="UP000491237">
    <property type="component" value="Unassembled WGS sequence"/>
</dbReference>
<organism evidence="1 2">
    <name type="scientific">Lentilactobacillus parabuchneri</name>
    <dbReference type="NCBI Taxonomy" id="152331"/>
    <lineage>
        <taxon>Bacteria</taxon>
        <taxon>Bacillati</taxon>
        <taxon>Bacillota</taxon>
        <taxon>Bacilli</taxon>
        <taxon>Lactobacillales</taxon>
        <taxon>Lactobacillaceae</taxon>
        <taxon>Lentilactobacillus</taxon>
    </lineage>
</organism>
<sequence>MIQAAISDLLKEKEHPAEAQIVIDSLQQQLVLDSTPNLHLRRQLMSESHQVELKAFTQKLHDDGK</sequence>
<evidence type="ECO:0000313" key="1">
    <source>
        <dbReference type="EMBL" id="MSE22599.1"/>
    </source>
</evidence>
<accession>A0A844EIK7</accession>
<protein>
    <submittedName>
        <fullName evidence="1">Sodium:proton antiporter</fullName>
    </submittedName>
</protein>
<comment type="caution">
    <text evidence="1">The sequence shown here is derived from an EMBL/GenBank/DDBJ whole genome shotgun (WGS) entry which is preliminary data.</text>
</comment>
<dbReference type="AlphaFoldDB" id="A0A844EIK7"/>
<dbReference type="EMBL" id="WKKY01001298">
    <property type="protein sequence ID" value="MSE22599.1"/>
    <property type="molecule type" value="Genomic_DNA"/>
</dbReference>
<evidence type="ECO:0000313" key="2">
    <source>
        <dbReference type="Proteomes" id="UP000491237"/>
    </source>
</evidence>
<name>A0A844EIK7_9LACO</name>
<feature type="non-terminal residue" evidence="1">
    <location>
        <position position="65"/>
    </location>
</feature>